<dbReference type="Pfam" id="PF13276">
    <property type="entry name" value="HTH_21"/>
    <property type="match status" value="1"/>
</dbReference>
<evidence type="ECO:0000313" key="3">
    <source>
        <dbReference type="EMBL" id="CEQ03209.1"/>
    </source>
</evidence>
<dbReference type="GO" id="GO:0015074">
    <property type="term" value="P:DNA integration"/>
    <property type="evidence" value="ECO:0007669"/>
    <property type="project" value="InterPro"/>
</dbReference>
<dbReference type="EMBL" id="CEKZ01000003">
    <property type="protein sequence ID" value="CEQ03209.1"/>
    <property type="molecule type" value="Genomic_DNA"/>
</dbReference>
<protein>
    <submittedName>
        <fullName evidence="3">Transposase</fullName>
    </submittedName>
</protein>
<organism evidence="3 4">
    <name type="scientific">Paraclostridium sordellii</name>
    <name type="common">Clostridium sordellii</name>
    <dbReference type="NCBI Taxonomy" id="1505"/>
    <lineage>
        <taxon>Bacteria</taxon>
        <taxon>Bacillati</taxon>
        <taxon>Bacillota</taxon>
        <taxon>Clostridia</taxon>
        <taxon>Peptostreptococcales</taxon>
        <taxon>Peptostreptococcaceae</taxon>
        <taxon>Paraclostridium</taxon>
    </lineage>
</organism>
<evidence type="ECO:0000313" key="4">
    <source>
        <dbReference type="Proteomes" id="UP000049127"/>
    </source>
</evidence>
<dbReference type="AlphaFoldDB" id="A0A0C7G4D3"/>
<gene>
    <name evidence="3" type="ORF">R28058_09421</name>
</gene>
<dbReference type="SUPFAM" id="SSF53098">
    <property type="entry name" value="Ribonuclease H-like"/>
    <property type="match status" value="1"/>
</dbReference>
<dbReference type="Proteomes" id="UP000049127">
    <property type="component" value="Unassembled WGS sequence"/>
</dbReference>
<evidence type="ECO:0000259" key="2">
    <source>
        <dbReference type="PROSITE" id="PS50994"/>
    </source>
</evidence>
<evidence type="ECO:0000256" key="1">
    <source>
        <dbReference type="ARBA" id="ARBA00002286"/>
    </source>
</evidence>
<dbReference type="RefSeq" id="WP_055341629.1">
    <property type="nucleotide sequence ID" value="NZ_CDNI01000003.1"/>
</dbReference>
<dbReference type="PANTHER" id="PTHR46889:SF4">
    <property type="entry name" value="TRANSPOSASE INSO FOR INSERTION SEQUENCE ELEMENT IS911B-RELATED"/>
    <property type="match status" value="1"/>
</dbReference>
<proteinExistence type="predicted"/>
<comment type="function">
    <text evidence="1">Involved in the transposition of the insertion sequence.</text>
</comment>
<name>A0A0C7G4D3_PARSO</name>
<feature type="domain" description="Integrase catalytic" evidence="2">
    <location>
        <begin position="104"/>
        <end position="196"/>
    </location>
</feature>
<reference evidence="4" key="1">
    <citation type="submission" date="2015-01" db="EMBL/GenBank/DDBJ databases">
        <authorList>
            <person name="Aslett M.A."/>
            <person name="De Silva N."/>
        </authorList>
    </citation>
    <scope>NUCLEOTIDE SEQUENCE [LARGE SCALE GENOMIC DNA]</scope>
    <source>
        <strain evidence="4">R28058</strain>
    </source>
</reference>
<sequence length="196" mass="23255">MSLLEVIKFLSNLKSRQAYEKNDIKSKELILKAFNYRWHKKGPKSIKMTLENKFGIIMNRKKIKMIMRKYNIICPIRKANPYRRMAKATKEHRVVLNKFNRDLKQGIPGKVMLTDITYMPYVNNKMTYLSMIKDSSTNELLVYNLSNSLAIDIVTDTIHKLVDLKSFKFHQDAFIHLDQESHYTSQLFKNYLRKTI</sequence>
<dbReference type="InterPro" id="IPR025948">
    <property type="entry name" value="HTH-like_dom"/>
</dbReference>
<dbReference type="InterPro" id="IPR001584">
    <property type="entry name" value="Integrase_cat-core"/>
</dbReference>
<dbReference type="OrthoDB" id="9775203at2"/>
<dbReference type="InterPro" id="IPR012337">
    <property type="entry name" value="RNaseH-like_sf"/>
</dbReference>
<dbReference type="InterPro" id="IPR050900">
    <property type="entry name" value="Transposase_IS3/IS150/IS904"/>
</dbReference>
<accession>A0A0C7G4D3</accession>
<dbReference type="PANTHER" id="PTHR46889">
    <property type="entry name" value="TRANSPOSASE INSF FOR INSERTION SEQUENCE IS3B-RELATED"/>
    <property type="match status" value="1"/>
</dbReference>
<dbReference type="PROSITE" id="PS50994">
    <property type="entry name" value="INTEGRASE"/>
    <property type="match status" value="1"/>
</dbReference>